<dbReference type="Proteomes" id="UP000837857">
    <property type="component" value="Chromosome 16"/>
</dbReference>
<comment type="caution">
    <text evidence="11">Lacks conserved residue(s) required for the propagation of feature annotation.</text>
</comment>
<dbReference type="PROSITE" id="PS00132">
    <property type="entry name" value="CARBOXYPEPT_ZN_1"/>
    <property type="match status" value="1"/>
</dbReference>
<keyword evidence="9" id="KW-0482">Metalloprotease</keyword>
<evidence type="ECO:0000256" key="10">
    <source>
        <dbReference type="ARBA" id="ARBA00023157"/>
    </source>
</evidence>
<dbReference type="SUPFAM" id="SSF53187">
    <property type="entry name" value="Zn-dependent exopeptidases"/>
    <property type="match status" value="2"/>
</dbReference>
<evidence type="ECO:0000256" key="1">
    <source>
        <dbReference type="ARBA" id="ARBA00001947"/>
    </source>
</evidence>
<dbReference type="InterPro" id="IPR003146">
    <property type="entry name" value="M14A_act_pep"/>
</dbReference>
<organism evidence="13 14">
    <name type="scientific">Iphiclides podalirius</name>
    <name type="common">scarce swallowtail</name>
    <dbReference type="NCBI Taxonomy" id="110791"/>
    <lineage>
        <taxon>Eukaryota</taxon>
        <taxon>Metazoa</taxon>
        <taxon>Ecdysozoa</taxon>
        <taxon>Arthropoda</taxon>
        <taxon>Hexapoda</taxon>
        <taxon>Insecta</taxon>
        <taxon>Pterygota</taxon>
        <taxon>Neoptera</taxon>
        <taxon>Endopterygota</taxon>
        <taxon>Lepidoptera</taxon>
        <taxon>Glossata</taxon>
        <taxon>Ditrysia</taxon>
        <taxon>Papilionoidea</taxon>
        <taxon>Papilionidae</taxon>
        <taxon>Papilioninae</taxon>
        <taxon>Iphiclides</taxon>
    </lineage>
</organism>
<feature type="domain" description="Peptidase M14" evidence="12">
    <location>
        <begin position="1"/>
        <end position="223"/>
    </location>
</feature>
<keyword evidence="8" id="KW-0862">Zinc</keyword>
<dbReference type="PANTHER" id="PTHR11705">
    <property type="entry name" value="PROTEASE FAMILY M14 CARBOXYPEPTIDASE A,B"/>
    <property type="match status" value="1"/>
</dbReference>
<keyword evidence="7" id="KW-0378">Hydrolase</keyword>
<keyword evidence="3" id="KW-0121">Carboxypeptidase</keyword>
<comment type="cofactor">
    <cofactor evidence="1">
        <name>Zn(2+)</name>
        <dbReference type="ChEBI" id="CHEBI:29105"/>
    </cofactor>
</comment>
<name>A0ABN8HZS3_9NEOP</name>
<evidence type="ECO:0000256" key="2">
    <source>
        <dbReference type="ARBA" id="ARBA00005988"/>
    </source>
</evidence>
<accession>A0ABN8HZS3</accession>
<sequence length="603" mass="67585">MNSRKHKLTVAGPRSSLCCGKNRQATHGACHSLIVDQREVVRLWMKNRRPTRESAIGVDLAKNWNSQWSVSGGSFNPEDSNYIGVGPFSEPETRSVSRYIETIGPNLAGLLSFRAFGQRLLIPFAHSSEPMYNYNDMITIGRRAMGSLAVKYNTQYLVGTSRDVHDGSTGTIADWTKHRFNPPVVATYQLRDTIWGYTLPVNQNVKPISKGVKFCANKTVDETVLYLAEYVSVLSSPQDKNQLESFLNKTDIKFVITIPNIQELIDREKVATYTRSDLRSMTWNTYYKMEDINAWLDDLVSRYPSIVTPIVGGTTIEGREIKGIKISHGSGRKAVFVEGGIHAREWISIATVCYITNELLTNNDAETRAAAVDFDWYIFPVTNPDGYIFSHEVNRMWRKNRRPIGNQFGVDLNRNWNNNWLVAGSSSNPAADNYAGIGPFSEPESRTLSTYMRGIGDKIDLYLSFHSFGHLLLLPFGNTTQPIANYHDAMNIGRRAMGALSVRYGTKYVTGNIAEAIYLATGGSIDWVKEHLNVPLVYCYELRDNGTHGFLLPAEQILPNSQEVMDSVIDLIHQAKRFGYMSGAPDLKASFLIVVALISSLIF</sequence>
<dbReference type="SMART" id="SM00631">
    <property type="entry name" value="Zn_pept"/>
    <property type="match status" value="1"/>
</dbReference>
<evidence type="ECO:0000256" key="8">
    <source>
        <dbReference type="ARBA" id="ARBA00022833"/>
    </source>
</evidence>
<dbReference type="Pfam" id="PF00246">
    <property type="entry name" value="Peptidase_M14"/>
    <property type="match status" value="2"/>
</dbReference>
<evidence type="ECO:0000256" key="6">
    <source>
        <dbReference type="ARBA" id="ARBA00022729"/>
    </source>
</evidence>
<dbReference type="InterPro" id="IPR036990">
    <property type="entry name" value="M14A-like_propep"/>
</dbReference>
<feature type="non-terminal residue" evidence="13">
    <location>
        <position position="603"/>
    </location>
</feature>
<evidence type="ECO:0000313" key="14">
    <source>
        <dbReference type="Proteomes" id="UP000837857"/>
    </source>
</evidence>
<keyword evidence="4" id="KW-0645">Protease</keyword>
<keyword evidence="6" id="KW-0732">Signal</keyword>
<comment type="similarity">
    <text evidence="2 11">Belongs to the peptidase M14 family.</text>
</comment>
<evidence type="ECO:0000256" key="5">
    <source>
        <dbReference type="ARBA" id="ARBA00022723"/>
    </source>
</evidence>
<dbReference type="PANTHER" id="PTHR11705:SF153">
    <property type="entry name" value="ZINC CARBOXYPEPTIDASE A 1-LIKE PROTEIN"/>
    <property type="match status" value="1"/>
</dbReference>
<dbReference type="SUPFAM" id="SSF54897">
    <property type="entry name" value="Protease propeptides/inhibitors"/>
    <property type="match status" value="1"/>
</dbReference>
<dbReference type="PRINTS" id="PR00765">
    <property type="entry name" value="CRBOXYPTASEA"/>
</dbReference>
<dbReference type="InterPro" id="IPR057246">
    <property type="entry name" value="CARBOXYPEPT_ZN_1"/>
</dbReference>
<dbReference type="PROSITE" id="PS52035">
    <property type="entry name" value="PEPTIDASE_M14"/>
    <property type="match status" value="2"/>
</dbReference>
<evidence type="ECO:0000256" key="7">
    <source>
        <dbReference type="ARBA" id="ARBA00022801"/>
    </source>
</evidence>
<dbReference type="EMBL" id="OW152828">
    <property type="protein sequence ID" value="CAH2044950.1"/>
    <property type="molecule type" value="Genomic_DNA"/>
</dbReference>
<protein>
    <recommendedName>
        <fullName evidence="12">Peptidase M14 domain-containing protein</fullName>
    </recommendedName>
</protein>
<keyword evidence="5" id="KW-0479">Metal-binding</keyword>
<reference evidence="13" key="1">
    <citation type="submission" date="2022-03" db="EMBL/GenBank/DDBJ databases">
        <authorList>
            <person name="Martin H S."/>
        </authorList>
    </citation>
    <scope>NUCLEOTIDE SEQUENCE</scope>
</reference>
<gene>
    <name evidence="13" type="ORF">IPOD504_LOCUS4862</name>
</gene>
<feature type="domain" description="Peptidase M14" evidence="12">
    <location>
        <begin position="285"/>
        <end position="575"/>
    </location>
</feature>
<dbReference type="Pfam" id="PF02244">
    <property type="entry name" value="Propep_M14"/>
    <property type="match status" value="1"/>
</dbReference>
<feature type="active site" description="Proton donor/acceptor" evidence="11">
    <location>
        <position position="541"/>
    </location>
</feature>
<keyword evidence="10" id="KW-1015">Disulfide bond</keyword>
<dbReference type="InterPro" id="IPR000834">
    <property type="entry name" value="Peptidase_M14"/>
</dbReference>
<evidence type="ECO:0000256" key="11">
    <source>
        <dbReference type="PROSITE-ProRule" id="PRU01379"/>
    </source>
</evidence>
<evidence type="ECO:0000256" key="3">
    <source>
        <dbReference type="ARBA" id="ARBA00022645"/>
    </source>
</evidence>
<dbReference type="CDD" id="cd03860">
    <property type="entry name" value="M14_CP_A-B_like"/>
    <property type="match status" value="1"/>
</dbReference>
<evidence type="ECO:0000259" key="12">
    <source>
        <dbReference type="PROSITE" id="PS52035"/>
    </source>
</evidence>
<dbReference type="Gene3D" id="3.30.70.340">
    <property type="entry name" value="Metallocarboxypeptidase-like"/>
    <property type="match status" value="1"/>
</dbReference>
<keyword evidence="14" id="KW-1185">Reference proteome</keyword>
<dbReference type="Gene3D" id="3.40.630.10">
    <property type="entry name" value="Zn peptidases"/>
    <property type="match status" value="2"/>
</dbReference>
<evidence type="ECO:0000256" key="4">
    <source>
        <dbReference type="ARBA" id="ARBA00022670"/>
    </source>
</evidence>
<evidence type="ECO:0000313" key="13">
    <source>
        <dbReference type="EMBL" id="CAH2044950.1"/>
    </source>
</evidence>
<evidence type="ECO:0000256" key="9">
    <source>
        <dbReference type="ARBA" id="ARBA00023049"/>
    </source>
</evidence>
<proteinExistence type="inferred from homology"/>